<feature type="region of interest" description="Disordered" evidence="1">
    <location>
        <begin position="502"/>
        <end position="524"/>
    </location>
</feature>
<feature type="transmembrane region" description="Helical" evidence="2">
    <location>
        <begin position="408"/>
        <end position="427"/>
    </location>
</feature>
<dbReference type="Proteomes" id="UP001281761">
    <property type="component" value="Unassembled WGS sequence"/>
</dbReference>
<evidence type="ECO:0000256" key="2">
    <source>
        <dbReference type="SAM" id="Phobius"/>
    </source>
</evidence>
<dbReference type="EMBL" id="JARBJD010000042">
    <property type="protein sequence ID" value="KAK2957893.1"/>
    <property type="molecule type" value="Genomic_DNA"/>
</dbReference>
<evidence type="ECO:0000313" key="4">
    <source>
        <dbReference type="Proteomes" id="UP001281761"/>
    </source>
</evidence>
<proteinExistence type="predicted"/>
<reference evidence="3 4" key="1">
    <citation type="journal article" date="2022" name="bioRxiv">
        <title>Genomics of Preaxostyla Flagellates Illuminates Evolutionary Transitions and the Path Towards Mitochondrial Loss.</title>
        <authorList>
            <person name="Novak L.V.F."/>
            <person name="Treitli S.C."/>
            <person name="Pyrih J."/>
            <person name="Halakuc P."/>
            <person name="Pipaliya S.V."/>
            <person name="Vacek V."/>
            <person name="Brzon O."/>
            <person name="Soukal P."/>
            <person name="Eme L."/>
            <person name="Dacks J.B."/>
            <person name="Karnkowska A."/>
            <person name="Elias M."/>
            <person name="Hampl V."/>
        </authorList>
    </citation>
    <scope>NUCLEOTIDE SEQUENCE [LARGE SCALE GENOMIC DNA]</scope>
    <source>
        <strain evidence="3">NAU3</strain>
        <tissue evidence="3">Gut</tissue>
    </source>
</reference>
<sequence length="565" mass="63053">MLGQFQFTSLQRPVHPSHDWMISESSISDCRGATSGIVFADQNWANSFTCLNSTFLDSPSMLTTRNDASSSTVSYLLAVIINTRKVMQDPACITILGPSLHVSQSNISSTTTSHNKHADNRGISFDSPNGLLIVAYTLIHNFSCRTSGAGLLVGKSEQINLHHSYLYRLYCGGNGASVAIVGKMQQMICHNNVFDKCLATGSSRVNAGGIFLQTESAYSFSLESTTMTRQSSNGIGGGVAFVGIRPFTTIEIHHSWFVKNIGQKSRKMEANGGSLVFGELNDPTGIKVAIETCRFNASSTGGRGRDIFCEKGWETIVTKEALSCSVARSSKWSIYVEGVTGPSDDFWMGLDTPPGCTFIPYRPQYLITPTDRFPVIFWPIFGAYLFFGLFYVYLICGRQLWRVRCPRVFRVLMIIFAWPCLLCLKVAQLRTNFKSGRYARNGIRTDEEASDVLFRGQCTSIYDLNGLVKKFAKFHQKQMKRKSKPLVVKKVPVRRMETVERTPLLKEDESKASRRKTERLNDGEDSSVLNALHQMDCHRRILAILCASPNEPTREMSLKLMTELE</sequence>
<keyword evidence="4" id="KW-1185">Reference proteome</keyword>
<feature type="transmembrane region" description="Helical" evidence="2">
    <location>
        <begin position="376"/>
        <end position="396"/>
    </location>
</feature>
<keyword evidence="2" id="KW-0812">Transmembrane</keyword>
<organism evidence="3 4">
    <name type="scientific">Blattamonas nauphoetae</name>
    <dbReference type="NCBI Taxonomy" id="2049346"/>
    <lineage>
        <taxon>Eukaryota</taxon>
        <taxon>Metamonada</taxon>
        <taxon>Preaxostyla</taxon>
        <taxon>Oxymonadida</taxon>
        <taxon>Blattamonas</taxon>
    </lineage>
</organism>
<gene>
    <name evidence="3" type="ORF">BLNAU_7069</name>
</gene>
<evidence type="ECO:0000256" key="1">
    <source>
        <dbReference type="SAM" id="MobiDB-lite"/>
    </source>
</evidence>
<feature type="compositionally biased region" description="Basic and acidic residues" evidence="1">
    <location>
        <begin position="502"/>
        <end position="512"/>
    </location>
</feature>
<accession>A0ABQ9Y2I2</accession>
<comment type="caution">
    <text evidence="3">The sequence shown here is derived from an EMBL/GenBank/DDBJ whole genome shotgun (WGS) entry which is preliminary data.</text>
</comment>
<evidence type="ECO:0000313" key="3">
    <source>
        <dbReference type="EMBL" id="KAK2957893.1"/>
    </source>
</evidence>
<keyword evidence="2" id="KW-0472">Membrane</keyword>
<evidence type="ECO:0008006" key="5">
    <source>
        <dbReference type="Google" id="ProtNLM"/>
    </source>
</evidence>
<name>A0ABQ9Y2I2_9EUKA</name>
<protein>
    <recommendedName>
        <fullName evidence="5">Right handed beta helix domain-containing protein</fullName>
    </recommendedName>
</protein>
<keyword evidence="2" id="KW-1133">Transmembrane helix</keyword>